<protein>
    <recommendedName>
        <fullName evidence="3">MurNAc-LAA domain-containing protein</fullName>
    </recommendedName>
</protein>
<gene>
    <name evidence="4" type="ORF">C7B77_00780</name>
</gene>
<dbReference type="CDD" id="cd02696">
    <property type="entry name" value="MurNAc-LAA"/>
    <property type="match status" value="1"/>
</dbReference>
<dbReference type="SUPFAM" id="SSF53187">
    <property type="entry name" value="Zn-dependent exopeptidases"/>
    <property type="match status" value="1"/>
</dbReference>
<comment type="caution">
    <text evidence="4">The sequence shown here is derived from an EMBL/GenBank/DDBJ whole genome shotgun (WGS) entry which is preliminary data.</text>
</comment>
<evidence type="ECO:0000256" key="2">
    <source>
        <dbReference type="SAM" id="SignalP"/>
    </source>
</evidence>
<dbReference type="Proteomes" id="UP000238937">
    <property type="component" value="Unassembled WGS sequence"/>
</dbReference>
<dbReference type="OrthoDB" id="9806267at2"/>
<evidence type="ECO:0000313" key="5">
    <source>
        <dbReference type="Proteomes" id="UP000238937"/>
    </source>
</evidence>
<dbReference type="AlphaFoldDB" id="A0A2T1GNG6"/>
<evidence type="ECO:0000313" key="4">
    <source>
        <dbReference type="EMBL" id="PSB59472.1"/>
    </source>
</evidence>
<name>A0A2T1GNG6_9CYAN</name>
<dbReference type="GO" id="GO:0030288">
    <property type="term" value="C:outer membrane-bounded periplasmic space"/>
    <property type="evidence" value="ECO:0007669"/>
    <property type="project" value="TreeGrafter"/>
</dbReference>
<dbReference type="EMBL" id="PVWO01000005">
    <property type="protein sequence ID" value="PSB59472.1"/>
    <property type="molecule type" value="Genomic_DNA"/>
</dbReference>
<dbReference type="PANTHER" id="PTHR30404">
    <property type="entry name" value="N-ACETYLMURAMOYL-L-ALANINE AMIDASE"/>
    <property type="match status" value="1"/>
</dbReference>
<evidence type="ECO:0000256" key="1">
    <source>
        <dbReference type="ARBA" id="ARBA00022801"/>
    </source>
</evidence>
<evidence type="ECO:0000259" key="3">
    <source>
        <dbReference type="SMART" id="SM00646"/>
    </source>
</evidence>
<reference evidence="4 5" key="1">
    <citation type="submission" date="2018-03" db="EMBL/GenBank/DDBJ databases">
        <title>The ancient ancestry and fast evolution of plastids.</title>
        <authorList>
            <person name="Moore K.R."/>
            <person name="Magnabosco C."/>
            <person name="Momper L."/>
            <person name="Gold D.A."/>
            <person name="Bosak T."/>
            <person name="Fournier G.P."/>
        </authorList>
    </citation>
    <scope>NUCLEOTIDE SEQUENCE [LARGE SCALE GENOMIC DNA]</scope>
    <source>
        <strain evidence="4 5">CCALA 037</strain>
    </source>
</reference>
<sequence length="494" mass="54848">MRYNWLLPSISSFVMVSLPATAAEMVSWQFNATENRIDFSTNSAVKPEAQMLANPSRLIVDLPDTRLNQPTSSQLLGNGIKSLRVGQFDTDRTRMVLELDPDYTIDPQQILIQASNSKQWSIQLPTPQPLKSFPRGAPVGPVGVFNENGQVVVAQPIRPKVAVNTAISSVNYIAIDPTRTGILVQADRQSRMQLKYTTIWDERAGSFRVTIPNAKLATAYQIPKESQRYLTVSAQGDDLIVLVRRADGVKVDIVRQYLDSRWVYLQPISPSRIAVRPQPEAITITVPKTQTTTYRPTPKQDTSPAARPSSGRVLVMLDPGHGGRDPGAIGLGGLREVDVIMPVARRVAEILEKQGIAVKMTRTGDNYVGLDERVSIAREAGATIFISIHANSIENRPDVNGLETYHYNIGQSLAETVHRTVVDHVNKNGFYLNDRRVRSARFLVLRKATIPAILVETGYLTSAEESARLRRDDYQKVMAEAIAKGIIQYVKDRN</sequence>
<dbReference type="Pfam" id="PF01520">
    <property type="entry name" value="Amidase_3"/>
    <property type="match status" value="1"/>
</dbReference>
<dbReference type="Gene3D" id="3.40.630.40">
    <property type="entry name" value="Zn-dependent exopeptidases"/>
    <property type="match status" value="1"/>
</dbReference>
<keyword evidence="5" id="KW-1185">Reference proteome</keyword>
<dbReference type="Pfam" id="PF11741">
    <property type="entry name" value="AMIN"/>
    <property type="match status" value="1"/>
</dbReference>
<feature type="chain" id="PRO_5015406207" description="MurNAc-LAA domain-containing protein" evidence="2">
    <location>
        <begin position="23"/>
        <end position="494"/>
    </location>
</feature>
<dbReference type="GO" id="GO:0008745">
    <property type="term" value="F:N-acetylmuramoyl-L-alanine amidase activity"/>
    <property type="evidence" value="ECO:0007669"/>
    <property type="project" value="InterPro"/>
</dbReference>
<organism evidence="4 5">
    <name type="scientific">Chamaesiphon polymorphus CCALA 037</name>
    <dbReference type="NCBI Taxonomy" id="2107692"/>
    <lineage>
        <taxon>Bacteria</taxon>
        <taxon>Bacillati</taxon>
        <taxon>Cyanobacteriota</taxon>
        <taxon>Cyanophyceae</taxon>
        <taxon>Gomontiellales</taxon>
        <taxon>Chamaesiphonaceae</taxon>
        <taxon>Chamaesiphon</taxon>
    </lineage>
</organism>
<dbReference type="SMART" id="SM00646">
    <property type="entry name" value="Ami_3"/>
    <property type="match status" value="1"/>
</dbReference>
<proteinExistence type="predicted"/>
<dbReference type="InterPro" id="IPR021731">
    <property type="entry name" value="AMIN_dom"/>
</dbReference>
<dbReference type="InterPro" id="IPR050695">
    <property type="entry name" value="N-acetylmuramoyl_amidase_3"/>
</dbReference>
<feature type="signal peptide" evidence="2">
    <location>
        <begin position="1"/>
        <end position="22"/>
    </location>
</feature>
<keyword evidence="2" id="KW-0732">Signal</keyword>
<dbReference type="InterPro" id="IPR002508">
    <property type="entry name" value="MurNAc-LAA_cat"/>
</dbReference>
<dbReference type="GO" id="GO:0009253">
    <property type="term" value="P:peptidoglycan catabolic process"/>
    <property type="evidence" value="ECO:0007669"/>
    <property type="project" value="InterPro"/>
</dbReference>
<keyword evidence="1" id="KW-0378">Hydrolase</keyword>
<dbReference type="Gene3D" id="2.60.40.3500">
    <property type="match status" value="1"/>
</dbReference>
<accession>A0A2T1GNG6</accession>
<feature type="domain" description="MurNAc-LAA" evidence="3">
    <location>
        <begin position="374"/>
        <end position="487"/>
    </location>
</feature>
<dbReference type="RefSeq" id="WP_106299414.1">
    <property type="nucleotide sequence ID" value="NZ_PVWO01000005.1"/>
</dbReference>
<dbReference type="PANTHER" id="PTHR30404:SF0">
    <property type="entry name" value="N-ACETYLMURAMOYL-L-ALANINE AMIDASE AMIC"/>
    <property type="match status" value="1"/>
</dbReference>